<dbReference type="Proteomes" id="UP000318681">
    <property type="component" value="Unassembled WGS sequence"/>
</dbReference>
<feature type="signal peptide" evidence="2">
    <location>
        <begin position="1"/>
        <end position="22"/>
    </location>
</feature>
<sequence length="454" mass="48747">MHPITHGAACALALLAAGPALAQDQSAGSAEDAATTLGILPAAPARRPFQPFEKDGVTLLLNYTGEAAANPSGGVRQGAAYTGQVFLGADLDMARIAGVAGGTVHLAVTNRHGQNLAATRIGTSTSVQEVFGTQNTHLAILTWQQKLAGGRLEIEAGKTVANIAFLNSPIYCHFQSNSACGNPTFVFKTSNFTYFPASSWGAHATAHLTDKLYLHVGAYEVNPRRKRANDSGFTASFKGTTGVIVPFELGYGTDFANDRLPRHYQAGGWIDRGDYADPLVDAAGAIALLSGQPALTRHGRAGGFVRFDQMVWRPDDHSQRGLTLFGVAMKNLSGRVIETRFLELGLLQTGTFRGRDRDTIGFMVNDQRFSDLALRGLRAARASVGARTDDLPRHQYMMELAYGAQIAPALRISPNVQYIVNPDQLGDPFRRRNARDALVLGFKFTVDAPTLLAH</sequence>
<evidence type="ECO:0000313" key="3">
    <source>
        <dbReference type="EMBL" id="TVV75134.1"/>
    </source>
</evidence>
<reference evidence="3 4" key="1">
    <citation type="submission" date="2019-07" db="EMBL/GenBank/DDBJ databases">
        <title>Sphingomonas solaris sp. nov., isolated from a solar panel from Boston, Massachusetts.</title>
        <authorList>
            <person name="Tanner K."/>
            <person name="Pascual J."/>
            <person name="Mancuso C."/>
            <person name="Pereto J."/>
            <person name="Khalil A."/>
            <person name="Vilanova C."/>
        </authorList>
    </citation>
    <scope>NUCLEOTIDE SEQUENCE [LARGE SCALE GENOMIC DNA]</scope>
    <source>
        <strain evidence="3 4">R4DWN</strain>
    </source>
</reference>
<accession>A0A558R6X9</accession>
<dbReference type="RefSeq" id="WP_145149890.1">
    <property type="nucleotide sequence ID" value="NZ_VNIM01000024.1"/>
</dbReference>
<dbReference type="GO" id="GO:0008643">
    <property type="term" value="P:carbohydrate transport"/>
    <property type="evidence" value="ECO:0007669"/>
    <property type="project" value="InterPro"/>
</dbReference>
<dbReference type="GO" id="GO:0015288">
    <property type="term" value="F:porin activity"/>
    <property type="evidence" value="ECO:0007669"/>
    <property type="project" value="InterPro"/>
</dbReference>
<comment type="similarity">
    <text evidence="1 2">Belongs to the OprB family.</text>
</comment>
<evidence type="ECO:0000256" key="2">
    <source>
        <dbReference type="RuleBase" id="RU363072"/>
    </source>
</evidence>
<proteinExistence type="inferred from homology"/>
<dbReference type="EMBL" id="VNIM01000024">
    <property type="protein sequence ID" value="TVV75134.1"/>
    <property type="molecule type" value="Genomic_DNA"/>
</dbReference>
<dbReference type="AlphaFoldDB" id="A0A558R6X9"/>
<keyword evidence="2" id="KW-0732">Signal</keyword>
<dbReference type="PANTHER" id="PTHR37944">
    <property type="entry name" value="PORIN B"/>
    <property type="match status" value="1"/>
</dbReference>
<feature type="chain" id="PRO_5022266595" evidence="2">
    <location>
        <begin position="23"/>
        <end position="454"/>
    </location>
</feature>
<dbReference type="PANTHER" id="PTHR37944:SF1">
    <property type="entry name" value="PORIN B"/>
    <property type="match status" value="1"/>
</dbReference>
<gene>
    <name evidence="3" type="ORF">FOY91_08030</name>
</gene>
<keyword evidence="4" id="KW-1185">Reference proteome</keyword>
<dbReference type="Pfam" id="PF04966">
    <property type="entry name" value="OprB"/>
    <property type="match status" value="1"/>
</dbReference>
<dbReference type="InterPro" id="IPR038673">
    <property type="entry name" value="OprB_sf"/>
</dbReference>
<name>A0A558R6X9_9SPHN</name>
<dbReference type="Gene3D" id="2.40.160.180">
    <property type="entry name" value="Carbohydrate-selective porin OprB"/>
    <property type="match status" value="1"/>
</dbReference>
<dbReference type="GO" id="GO:0016020">
    <property type="term" value="C:membrane"/>
    <property type="evidence" value="ECO:0007669"/>
    <property type="project" value="InterPro"/>
</dbReference>
<dbReference type="InterPro" id="IPR052932">
    <property type="entry name" value="OprB_Porin"/>
</dbReference>
<evidence type="ECO:0000313" key="4">
    <source>
        <dbReference type="Proteomes" id="UP000318681"/>
    </source>
</evidence>
<protein>
    <submittedName>
        <fullName evidence="3">Carbohydrate porin</fullName>
    </submittedName>
</protein>
<evidence type="ECO:0000256" key="1">
    <source>
        <dbReference type="ARBA" id="ARBA00008769"/>
    </source>
</evidence>
<organism evidence="3 4">
    <name type="scientific">Alterirhizorhabdus solaris</name>
    <dbReference type="NCBI Taxonomy" id="2529389"/>
    <lineage>
        <taxon>Bacteria</taxon>
        <taxon>Pseudomonadati</taxon>
        <taxon>Pseudomonadota</taxon>
        <taxon>Alphaproteobacteria</taxon>
        <taxon>Sphingomonadales</taxon>
        <taxon>Rhizorhabdaceae</taxon>
        <taxon>Alterirhizorhabdus</taxon>
    </lineage>
</organism>
<dbReference type="OrthoDB" id="177316at2"/>
<dbReference type="InterPro" id="IPR007049">
    <property type="entry name" value="Carb-sel_porin_OprB"/>
</dbReference>
<comment type="caution">
    <text evidence="3">The sequence shown here is derived from an EMBL/GenBank/DDBJ whole genome shotgun (WGS) entry which is preliminary data.</text>
</comment>